<dbReference type="SUPFAM" id="SSF51338">
    <property type="entry name" value="Composite domain of metallo-dependent hydrolases"/>
    <property type="match status" value="1"/>
</dbReference>
<sequence length="557" mass="59150">RCATRARSIVCCIWTSMDSPPPSQLPRVRRKEFGEHPPVLGMDPRRLFLAFLLQASVLSIVVYQMYAGGALAVARDYAWVMSPWTQPCGLLEHKEFILVSDNVVRTFGSGPGYVHVRGSRIVTVATAGPDVDRVAFARHYAAANPRAALLDYGGAVIGPGLIDVHVHLNEPGREEWEGIPTGTAAAAAGGLTTLLDMPLNSEPCTNTVADLRAKRAAIRAGARVDVGAWGGVVPGNARDARALRALARAGARGFKSFLSPSGMAAFPNVSLADVAAAIPVLKRLGAPYLLHAELVDGDVPPGAEPRSYAEFLARRPARYERAAVHAVLDILRKDTTPARPGFVVHFVHLVSSSLLPALAAAKAEGLPVSVETCPHYLLFSADDVADGDTRFSCMPPIRSAANREALWRGLADGTIDLLASDHSPAPPALKHLDSGNFRGAWGGIAGLQYGLPASWHGAAQHGVGLPAFFRAWAAAPARLAALSARKGALRPGFDADLVVFDPSAPADTGAGGRQHRHKVTPYHDLQLRGRVLATFVRGQQVFDSEKGVAQQACGRYV</sequence>
<comment type="pathway">
    <text evidence="2">Nitrogen metabolism; (S)-allantoin degradation; allantoate from (S)-allantoin: step 1/1.</text>
</comment>
<feature type="non-terminal residue" evidence="11">
    <location>
        <position position="1"/>
    </location>
</feature>
<dbReference type="GO" id="GO:0008270">
    <property type="term" value="F:zinc ion binding"/>
    <property type="evidence" value="ECO:0007669"/>
    <property type="project" value="InterPro"/>
</dbReference>
<dbReference type="InterPro" id="IPR050138">
    <property type="entry name" value="DHOase/Allantoinase_Hydrolase"/>
</dbReference>
<accession>A0A1D2A6H8</accession>
<keyword evidence="7" id="KW-0378">Hydrolase</keyword>
<keyword evidence="6" id="KW-0479">Metal-binding</keyword>
<evidence type="ECO:0000259" key="10">
    <source>
        <dbReference type="Pfam" id="PF01979"/>
    </source>
</evidence>
<evidence type="ECO:0000313" key="11">
    <source>
        <dbReference type="EMBL" id="JAT74555.1"/>
    </source>
</evidence>
<dbReference type="Pfam" id="PF01979">
    <property type="entry name" value="Amidohydro_1"/>
    <property type="match status" value="1"/>
</dbReference>
<dbReference type="GO" id="GO:0050897">
    <property type="term" value="F:cobalt ion binding"/>
    <property type="evidence" value="ECO:0007669"/>
    <property type="project" value="InterPro"/>
</dbReference>
<dbReference type="UniPathway" id="UPA00395">
    <property type="reaction ID" value="UER00653"/>
</dbReference>
<keyword evidence="9" id="KW-1133">Transmembrane helix</keyword>
<dbReference type="InterPro" id="IPR006680">
    <property type="entry name" value="Amidohydro-rel"/>
</dbReference>
<evidence type="ECO:0000256" key="2">
    <source>
        <dbReference type="ARBA" id="ARBA00004968"/>
    </source>
</evidence>
<comment type="similarity">
    <text evidence="3">Belongs to the metallo-dependent hydrolases superfamily. Allantoinase family.</text>
</comment>
<proteinExistence type="inferred from homology"/>
<dbReference type="PANTHER" id="PTHR43668:SF2">
    <property type="entry name" value="ALLANTOINASE"/>
    <property type="match status" value="1"/>
</dbReference>
<evidence type="ECO:0000256" key="5">
    <source>
        <dbReference type="ARBA" id="ARBA00012863"/>
    </source>
</evidence>
<dbReference type="InterPro" id="IPR011059">
    <property type="entry name" value="Metal-dep_hydrolase_composite"/>
</dbReference>
<dbReference type="Gene3D" id="3.20.20.140">
    <property type="entry name" value="Metal-dependent hydrolases"/>
    <property type="match status" value="1"/>
</dbReference>
<gene>
    <name evidence="11" type="ORF">g.3659</name>
</gene>
<dbReference type="EMBL" id="GDKF01004067">
    <property type="protein sequence ID" value="JAT74555.1"/>
    <property type="molecule type" value="Transcribed_RNA"/>
</dbReference>
<reference evidence="11" key="1">
    <citation type="submission" date="2015-08" db="EMBL/GenBank/DDBJ databases">
        <authorList>
            <person name="Babu N.S."/>
            <person name="Beckwith C.J."/>
            <person name="Beseler K.G."/>
            <person name="Brison A."/>
            <person name="Carone J.V."/>
            <person name="Caskin T.P."/>
            <person name="Diamond M."/>
            <person name="Durham M.E."/>
            <person name="Foxe J.M."/>
            <person name="Go M."/>
            <person name="Henderson B.A."/>
            <person name="Jones I.B."/>
            <person name="McGettigan J.A."/>
            <person name="Micheletti S.J."/>
            <person name="Nasrallah M.E."/>
            <person name="Ortiz D."/>
            <person name="Piller C.R."/>
            <person name="Privatt S.R."/>
            <person name="Schneider S.L."/>
            <person name="Sharp S."/>
            <person name="Smith T.C."/>
            <person name="Stanton J.D."/>
            <person name="Ullery H.E."/>
            <person name="Wilson R.J."/>
            <person name="Serrano M.G."/>
            <person name="Buck G."/>
            <person name="Lee V."/>
            <person name="Wang Y."/>
            <person name="Carvalho R."/>
            <person name="Voegtly L."/>
            <person name="Shi R."/>
            <person name="Duckworth R."/>
            <person name="Johnson A."/>
            <person name="Loviza R."/>
            <person name="Walstead R."/>
            <person name="Shah Z."/>
            <person name="Kiflezghi M."/>
            <person name="Wade K."/>
            <person name="Ball S.L."/>
            <person name="Bradley K.W."/>
            <person name="Asai D.J."/>
            <person name="Bowman C.A."/>
            <person name="Russell D.A."/>
            <person name="Pope W.H."/>
            <person name="Jacobs-Sera D."/>
            <person name="Hendrix R.W."/>
            <person name="Hatfull G.F."/>
        </authorList>
    </citation>
    <scope>NUCLEOTIDE SEQUENCE</scope>
</reference>
<dbReference type="PANTHER" id="PTHR43668">
    <property type="entry name" value="ALLANTOINASE"/>
    <property type="match status" value="1"/>
</dbReference>
<dbReference type="AlphaFoldDB" id="A0A1D2A6H8"/>
<dbReference type="GO" id="GO:0006145">
    <property type="term" value="P:purine nucleobase catabolic process"/>
    <property type="evidence" value="ECO:0007669"/>
    <property type="project" value="TreeGrafter"/>
</dbReference>
<evidence type="ECO:0000256" key="6">
    <source>
        <dbReference type="ARBA" id="ARBA00022723"/>
    </source>
</evidence>
<dbReference type="InterPro" id="IPR032466">
    <property type="entry name" value="Metal_Hydrolase"/>
</dbReference>
<evidence type="ECO:0000256" key="3">
    <source>
        <dbReference type="ARBA" id="ARBA00010368"/>
    </source>
</evidence>
<feature type="transmembrane region" description="Helical" evidence="9">
    <location>
        <begin position="47"/>
        <end position="66"/>
    </location>
</feature>
<feature type="domain" description="Amidohydrolase-related" evidence="10">
    <location>
        <begin position="158"/>
        <end position="541"/>
    </location>
</feature>
<dbReference type="GO" id="GO:0005737">
    <property type="term" value="C:cytoplasm"/>
    <property type="evidence" value="ECO:0007669"/>
    <property type="project" value="TreeGrafter"/>
</dbReference>
<protein>
    <recommendedName>
        <fullName evidence="5">allantoinase</fullName>
        <ecNumber evidence="5">3.5.2.5</ecNumber>
    </recommendedName>
</protein>
<dbReference type="NCBIfam" id="TIGR03178">
    <property type="entry name" value="allantoinase"/>
    <property type="match status" value="1"/>
</dbReference>
<evidence type="ECO:0000256" key="8">
    <source>
        <dbReference type="ARBA" id="ARBA00022833"/>
    </source>
</evidence>
<dbReference type="InterPro" id="IPR017593">
    <property type="entry name" value="Allantoinase"/>
</dbReference>
<keyword evidence="9" id="KW-0472">Membrane</keyword>
<dbReference type="SUPFAM" id="SSF51556">
    <property type="entry name" value="Metallo-dependent hydrolases"/>
    <property type="match status" value="1"/>
</dbReference>
<evidence type="ECO:0000256" key="4">
    <source>
        <dbReference type="ARBA" id="ARBA00011881"/>
    </source>
</evidence>
<dbReference type="PROSITE" id="PS00482">
    <property type="entry name" value="DIHYDROOROTASE_1"/>
    <property type="match status" value="1"/>
</dbReference>
<organism evidence="11">
    <name type="scientific">Auxenochlorella protothecoides</name>
    <name type="common">Green microalga</name>
    <name type="synonym">Chlorella protothecoides</name>
    <dbReference type="NCBI Taxonomy" id="3075"/>
    <lineage>
        <taxon>Eukaryota</taxon>
        <taxon>Viridiplantae</taxon>
        <taxon>Chlorophyta</taxon>
        <taxon>core chlorophytes</taxon>
        <taxon>Trebouxiophyceae</taxon>
        <taxon>Chlorellales</taxon>
        <taxon>Chlorellaceae</taxon>
        <taxon>Auxenochlorella</taxon>
    </lineage>
</organism>
<comment type="cofactor">
    <cofactor evidence="1">
        <name>Zn(2+)</name>
        <dbReference type="ChEBI" id="CHEBI:29105"/>
    </cofactor>
</comment>
<dbReference type="GO" id="GO:0004038">
    <property type="term" value="F:allantoinase activity"/>
    <property type="evidence" value="ECO:0007669"/>
    <property type="project" value="UniProtKB-EC"/>
</dbReference>
<dbReference type="GO" id="GO:0000256">
    <property type="term" value="P:allantoin catabolic process"/>
    <property type="evidence" value="ECO:0007669"/>
    <property type="project" value="UniProtKB-UniPathway"/>
</dbReference>
<evidence type="ECO:0000256" key="7">
    <source>
        <dbReference type="ARBA" id="ARBA00022801"/>
    </source>
</evidence>
<name>A0A1D2A6H8_AUXPR</name>
<dbReference type="EC" id="3.5.2.5" evidence="5"/>
<evidence type="ECO:0000256" key="1">
    <source>
        <dbReference type="ARBA" id="ARBA00001947"/>
    </source>
</evidence>
<evidence type="ECO:0000256" key="9">
    <source>
        <dbReference type="SAM" id="Phobius"/>
    </source>
</evidence>
<keyword evidence="9" id="KW-0812">Transmembrane</keyword>
<keyword evidence="8" id="KW-0862">Zinc</keyword>
<comment type="subunit">
    <text evidence="4">Homotetramer.</text>
</comment>
<dbReference type="InterPro" id="IPR002195">
    <property type="entry name" value="Dihydroorotase_CS"/>
</dbReference>